<evidence type="ECO:0008006" key="3">
    <source>
        <dbReference type="Google" id="ProtNLM"/>
    </source>
</evidence>
<dbReference type="OrthoDB" id="9804333at2"/>
<dbReference type="PANTHER" id="PTHR42924">
    <property type="entry name" value="EXONUCLEASE"/>
    <property type="match status" value="1"/>
</dbReference>
<dbReference type="InterPro" id="IPR013784">
    <property type="entry name" value="Carb-bd-like_fold"/>
</dbReference>
<dbReference type="InterPro" id="IPR016195">
    <property type="entry name" value="Pol/histidinol_Pase-like"/>
</dbReference>
<dbReference type="GO" id="GO:0035312">
    <property type="term" value="F:5'-3' DNA exonuclease activity"/>
    <property type="evidence" value="ECO:0007669"/>
    <property type="project" value="TreeGrafter"/>
</dbReference>
<dbReference type="Gene3D" id="2.60.40.1120">
    <property type="entry name" value="Carboxypeptidase-like, regulatory domain"/>
    <property type="match status" value="1"/>
</dbReference>
<dbReference type="SUPFAM" id="SSF49452">
    <property type="entry name" value="Starch-binding domain-like"/>
    <property type="match status" value="1"/>
</dbReference>
<dbReference type="PANTHER" id="PTHR42924:SF3">
    <property type="entry name" value="POLYMERASE_HISTIDINOL PHOSPHATASE N-TERMINAL DOMAIN-CONTAINING PROTEIN"/>
    <property type="match status" value="1"/>
</dbReference>
<dbReference type="GO" id="GO:0004534">
    <property type="term" value="F:5'-3' RNA exonuclease activity"/>
    <property type="evidence" value="ECO:0007669"/>
    <property type="project" value="TreeGrafter"/>
</dbReference>
<sequence>MSLLFICVWRIVKPLCRRLLLLILLGISITTYADVDVRVGPTEIPRGEAAGAQDITINNGLFALAFAVDSAPPWGIARGGIVDIAIVRNGVVDYDIASLVDFMPNSWSPWPTTYQQVEIIQQTPSDVVVRTRRDWGDVQLETHFHIRSGDRRLQMKTTMVNTGETDLTELLSGYVVWPDGGYLFGVPGFQGKDAGSEADALANWSAAYGRDWVLGLHAPFADQFLYSGRDRYQQHTLEAGKSNTFEAWLQIEDSGDLAPLVHSEIMFQQLPSGTLFGEVRTEKNNVVDKPAVIVLKNGAPYTWALGQAGHYQLDLPAGVYTVLATAESYASGAPHSVEIIAGSRVELDHSDLKPPGRILFNITDNSGKALDARISVREGHKPLIEFLGEKTFFTDLMTVGQASAWVAPGRYKFDVSAGGGFTAPLSTVELDVSAGRDHQVTSEVAVSLQPSQQHWFAIDLHHHSDVLDGFTAPDYVLRSELAAGMDFSFLSDHDSTANNAAMKKLSGKRSIPFLAGTELSPSWAHFNAYPITEGSVIDIDIGAASVQDIFAQARRLGAELIHVNHPYNDYGYFRSLATQIDGGGEQTSAVPGGYDPSFDLVEITAGDNSDTLKKIWSLWNAGHKAYLVGGSDVHDVWNELSGAARTYVHITENKTISNLIAALKQGHSYATQGPLIFPEIIFGTNIRHPKGLELSLNYTIAAVSGLRSVTLIERGEIIEKTTFTQAMTSRPQSFKVHPRSDTWYSVIVEDDRGKFAYSNPLTVVTH</sequence>
<dbReference type="InterPro" id="IPR052018">
    <property type="entry name" value="PHP_domain"/>
</dbReference>
<dbReference type="AlphaFoldDB" id="A0YBI0"/>
<dbReference type="SUPFAM" id="SSF89550">
    <property type="entry name" value="PHP domain-like"/>
    <property type="match status" value="1"/>
</dbReference>
<protein>
    <recommendedName>
        <fullName evidence="3">Polymerase/histidinol phosphatase N-terminal domain-containing protein</fullName>
    </recommendedName>
</protein>
<evidence type="ECO:0000313" key="2">
    <source>
        <dbReference type="Proteomes" id="UP000004931"/>
    </source>
</evidence>
<organism evidence="1 2">
    <name type="scientific">marine gamma proteobacterium HTCC2143</name>
    <dbReference type="NCBI Taxonomy" id="247633"/>
    <lineage>
        <taxon>Bacteria</taxon>
        <taxon>Pseudomonadati</taxon>
        <taxon>Pseudomonadota</taxon>
        <taxon>Gammaproteobacteria</taxon>
        <taxon>Cellvibrionales</taxon>
        <taxon>Spongiibacteraceae</taxon>
        <taxon>BD1-7 clade</taxon>
    </lineage>
</organism>
<reference evidence="1 2" key="1">
    <citation type="journal article" date="2010" name="J. Bacteriol.">
        <title>Genome sequence of the oligotrophic marine Gammaproteobacterium HTCC2143, isolated from the Oregon Coast.</title>
        <authorList>
            <person name="Oh H.M."/>
            <person name="Kang I."/>
            <person name="Ferriera S."/>
            <person name="Giovannoni S.J."/>
            <person name="Cho J.C."/>
        </authorList>
    </citation>
    <scope>NUCLEOTIDE SEQUENCE [LARGE SCALE GENOMIC DNA]</scope>
    <source>
        <strain evidence="1 2">HTCC2143</strain>
    </source>
</reference>
<dbReference type="EMBL" id="AAVT01000002">
    <property type="protein sequence ID" value="EAW31910.1"/>
    <property type="molecule type" value="Genomic_DNA"/>
</dbReference>
<proteinExistence type="predicted"/>
<dbReference type="Gene3D" id="3.20.20.140">
    <property type="entry name" value="Metal-dependent hydrolases"/>
    <property type="match status" value="1"/>
</dbReference>
<dbReference type="Proteomes" id="UP000004931">
    <property type="component" value="Unassembled WGS sequence"/>
</dbReference>
<name>A0YBI0_9GAMM</name>
<dbReference type="STRING" id="247633.GP2143_05650"/>
<accession>A0YBI0</accession>
<evidence type="ECO:0000313" key="1">
    <source>
        <dbReference type="EMBL" id="EAW31910.1"/>
    </source>
</evidence>
<gene>
    <name evidence="1" type="ORF">GP2143_05650</name>
</gene>
<comment type="caution">
    <text evidence="1">The sequence shown here is derived from an EMBL/GenBank/DDBJ whole genome shotgun (WGS) entry which is preliminary data.</text>
</comment>
<dbReference type="eggNOG" id="COG0613">
    <property type="taxonomic scope" value="Bacteria"/>
</dbReference>
<keyword evidence="2" id="KW-1185">Reference proteome</keyword>
<dbReference type="NCBIfam" id="NF038032">
    <property type="entry name" value="CehA_McbA_metalo"/>
    <property type="match status" value="1"/>
</dbReference>
<dbReference type="GO" id="GO:0030246">
    <property type="term" value="F:carbohydrate binding"/>
    <property type="evidence" value="ECO:0007669"/>
    <property type="project" value="InterPro"/>
</dbReference>